<gene>
    <name evidence="7" type="ORF">PB1_02700</name>
</gene>
<dbReference type="OrthoDB" id="9803188at2"/>
<evidence type="ECO:0000256" key="4">
    <source>
        <dbReference type="PROSITE-ProRule" id="PRU01248"/>
    </source>
</evidence>
<evidence type="ECO:0000256" key="2">
    <source>
        <dbReference type="ARBA" id="ARBA00023125"/>
    </source>
</evidence>
<dbReference type="EMBL" id="AFEU01000001">
    <property type="protein sequence ID" value="EIJ81813.1"/>
    <property type="molecule type" value="Genomic_DNA"/>
</dbReference>
<accession>I3E5P2</accession>
<dbReference type="SUPFAM" id="SSF56349">
    <property type="entry name" value="DNA breaking-rejoining enzymes"/>
    <property type="match status" value="1"/>
</dbReference>
<dbReference type="AlphaFoldDB" id="I3E5P2"/>
<keyword evidence="2 4" id="KW-0238">DNA-binding</keyword>
<dbReference type="InterPro" id="IPR050090">
    <property type="entry name" value="Tyrosine_recombinase_XerCD"/>
</dbReference>
<dbReference type="InterPro" id="IPR002104">
    <property type="entry name" value="Integrase_catalytic"/>
</dbReference>
<dbReference type="STRING" id="997296.PB1_02700"/>
<name>I3E5P2_BACMT</name>
<dbReference type="InterPro" id="IPR004107">
    <property type="entry name" value="Integrase_SAM-like_N"/>
</dbReference>
<dbReference type="Proteomes" id="UP000010523">
    <property type="component" value="Unassembled WGS sequence"/>
</dbReference>
<feature type="domain" description="Core-binding (CB)" evidence="6">
    <location>
        <begin position="62"/>
        <end position="143"/>
    </location>
</feature>
<evidence type="ECO:0000256" key="3">
    <source>
        <dbReference type="ARBA" id="ARBA00023172"/>
    </source>
</evidence>
<dbReference type="RefSeq" id="WP_003350564.1">
    <property type="nucleotide sequence ID" value="NZ_AFEU01000001.1"/>
</dbReference>
<dbReference type="PROSITE" id="PS51898">
    <property type="entry name" value="TYR_RECOMBINASE"/>
    <property type="match status" value="1"/>
</dbReference>
<evidence type="ECO:0000259" key="6">
    <source>
        <dbReference type="PROSITE" id="PS51900"/>
    </source>
</evidence>
<evidence type="ECO:0000313" key="8">
    <source>
        <dbReference type="Proteomes" id="UP000010523"/>
    </source>
</evidence>
<evidence type="ECO:0000256" key="1">
    <source>
        <dbReference type="ARBA" id="ARBA00022908"/>
    </source>
</evidence>
<dbReference type="Pfam" id="PF14659">
    <property type="entry name" value="Phage_int_SAM_3"/>
    <property type="match status" value="1"/>
</dbReference>
<dbReference type="Gene3D" id="1.10.150.130">
    <property type="match status" value="1"/>
</dbReference>
<keyword evidence="3" id="KW-0233">DNA recombination</keyword>
<dbReference type="InterPro" id="IPR010998">
    <property type="entry name" value="Integrase_recombinase_N"/>
</dbReference>
<reference evidence="7 8" key="1">
    <citation type="journal article" date="2012" name="Appl. Environ. Microbiol.">
        <title>Genome Sequence of Thermotolerant Bacillus methanolicus: Features and Regulation Related to Methylotrophy and Production of L-Lysine and L-Glutamate from Methanol.</title>
        <authorList>
            <person name="Heggeset T.M."/>
            <person name="Krog A."/>
            <person name="Balzer S."/>
            <person name="Wentzel A."/>
            <person name="Ellingsen T.E."/>
            <person name="Brautaset T."/>
        </authorList>
    </citation>
    <scope>NUCLEOTIDE SEQUENCE [LARGE SCALE GENOMIC DNA]</scope>
    <source>
        <strain evidence="7 8">PB1</strain>
    </source>
</reference>
<dbReference type="GO" id="GO:0003677">
    <property type="term" value="F:DNA binding"/>
    <property type="evidence" value="ECO:0007669"/>
    <property type="project" value="UniProtKB-UniRule"/>
</dbReference>
<dbReference type="eggNOG" id="COG0582">
    <property type="taxonomic scope" value="Bacteria"/>
</dbReference>
<dbReference type="CDD" id="cd01189">
    <property type="entry name" value="INT_ICEBs1_C_like"/>
    <property type="match status" value="1"/>
</dbReference>
<dbReference type="Pfam" id="PF00589">
    <property type="entry name" value="Phage_integrase"/>
    <property type="match status" value="1"/>
</dbReference>
<keyword evidence="1" id="KW-0229">DNA integration</keyword>
<evidence type="ECO:0000313" key="7">
    <source>
        <dbReference type="EMBL" id="EIJ81813.1"/>
    </source>
</evidence>
<dbReference type="Gene3D" id="1.10.443.10">
    <property type="entry name" value="Intergrase catalytic core"/>
    <property type="match status" value="1"/>
</dbReference>
<evidence type="ECO:0000259" key="5">
    <source>
        <dbReference type="PROSITE" id="PS51898"/>
    </source>
</evidence>
<dbReference type="PANTHER" id="PTHR30349:SF91">
    <property type="entry name" value="INTA PROTEIN"/>
    <property type="match status" value="1"/>
</dbReference>
<dbReference type="InterPro" id="IPR013762">
    <property type="entry name" value="Integrase-like_cat_sf"/>
</dbReference>
<dbReference type="GO" id="GO:0015074">
    <property type="term" value="P:DNA integration"/>
    <property type="evidence" value="ECO:0007669"/>
    <property type="project" value="UniProtKB-KW"/>
</dbReference>
<dbReference type="InterPro" id="IPR044068">
    <property type="entry name" value="CB"/>
</dbReference>
<dbReference type="PANTHER" id="PTHR30349">
    <property type="entry name" value="PHAGE INTEGRASE-RELATED"/>
    <property type="match status" value="1"/>
</dbReference>
<proteinExistence type="predicted"/>
<dbReference type="PATRIC" id="fig|997296.3.peg.601"/>
<feature type="domain" description="Tyr recombinase" evidence="5">
    <location>
        <begin position="164"/>
        <end position="363"/>
    </location>
</feature>
<dbReference type="PROSITE" id="PS51900">
    <property type="entry name" value="CB"/>
    <property type="match status" value="1"/>
</dbReference>
<protein>
    <submittedName>
        <fullName evidence="7">Integrase family protein</fullName>
    </submittedName>
</protein>
<comment type="caution">
    <text evidence="7">The sequence shown here is derived from an EMBL/GenBank/DDBJ whole genome shotgun (WGS) entry which is preliminary data.</text>
</comment>
<organism evidence="7 8">
    <name type="scientific">Bacillus methanolicus PB1</name>
    <dbReference type="NCBI Taxonomy" id="997296"/>
    <lineage>
        <taxon>Bacteria</taxon>
        <taxon>Bacillati</taxon>
        <taxon>Bacillota</taxon>
        <taxon>Bacilli</taxon>
        <taxon>Bacillales</taxon>
        <taxon>Bacillaceae</taxon>
        <taxon>Bacillus</taxon>
    </lineage>
</organism>
<dbReference type="InterPro" id="IPR011010">
    <property type="entry name" value="DNA_brk_join_enz"/>
</dbReference>
<dbReference type="GO" id="GO:0006310">
    <property type="term" value="P:DNA recombination"/>
    <property type="evidence" value="ECO:0007669"/>
    <property type="project" value="UniProtKB-KW"/>
</dbReference>
<keyword evidence="8" id="KW-1185">Reference proteome</keyword>
<sequence length="370" mass="43871">MVVRKHTDRKIKETDLWYYEFQYQGIRRKKSGFKSRPEAERAEAAEKEKIRRQLSGEYEIEENMQDYIQEWLDGRRNIGDNTRSTYQIHLTNHIKPFFKNKTVNQVNPIDVKRFLDSLHEKELSTATVKKSYNILNRFFNDLVKMKMLRENPCDGIEKPKEQNKKVEVFDEKELKEFLKFSEGYTRYSFAFKLAAHTGLRRGELLALQWRDIDLDNKTIYVRKRLVRAAIGTDRYMQDGTKTSIGRFVSFSEQMKKEFIKYKQLQDYEKESNEYEDNDLVIATQNGKFVSVDNLSRIFRNTLKASPVNKQLSFHALRHTHATLMLKAGVQMKVVSERLGHSSIKITMDTYSHLLPSMEQDAVERFERLFE</sequence>